<evidence type="ECO:0000313" key="1">
    <source>
        <dbReference type="EMBL" id="QHT81188.1"/>
    </source>
</evidence>
<dbReference type="AlphaFoldDB" id="A0A6C0HKI9"/>
<name>A0A6C0HKI9_9ZZZZ</name>
<proteinExistence type="predicted"/>
<reference evidence="1" key="1">
    <citation type="journal article" date="2020" name="Nature">
        <title>Giant virus diversity and host interactions through global metagenomics.</title>
        <authorList>
            <person name="Schulz F."/>
            <person name="Roux S."/>
            <person name="Paez-Espino D."/>
            <person name="Jungbluth S."/>
            <person name="Walsh D.A."/>
            <person name="Denef V.J."/>
            <person name="McMahon K.D."/>
            <person name="Konstantinidis K.T."/>
            <person name="Eloe-Fadrosh E.A."/>
            <person name="Kyrpides N.C."/>
            <person name="Woyke T."/>
        </authorList>
    </citation>
    <scope>NUCLEOTIDE SEQUENCE</scope>
    <source>
        <strain evidence="1">GVMAG-M-3300023184-13</strain>
    </source>
</reference>
<accession>A0A6C0HKI9</accession>
<protein>
    <submittedName>
        <fullName evidence="1">Uncharacterized protein</fullName>
    </submittedName>
</protein>
<organism evidence="1">
    <name type="scientific">viral metagenome</name>
    <dbReference type="NCBI Taxonomy" id="1070528"/>
    <lineage>
        <taxon>unclassified sequences</taxon>
        <taxon>metagenomes</taxon>
        <taxon>organismal metagenomes</taxon>
    </lineage>
</organism>
<dbReference type="EMBL" id="MN739979">
    <property type="protein sequence ID" value="QHT81188.1"/>
    <property type="molecule type" value="Genomic_DNA"/>
</dbReference>
<sequence>MGNICNKCNRYNNHTKRYLDAYATNQYDDKYDDKYTNPILENGDVIDEHNEAYIYQNKDTIKTIKTIRTDINKIRQTVNCLDRRLIFLEQQTTELCKVITANDNRIEAEMFARISVISKDMESLLNNDKLLLEKIMDARMAPTVL</sequence>